<sequence>MSLQDALYIPVRLLQDRLSFVETDPLPWKESVIVVSWARQYRYYSKQEAPPNLKKFVPHDKFVKSQAYGKDKAKFSFFKTFYSQIWETIFIYYGGFALCWDWAGQLQDWIGYYPSNQILQSIGFSMIYAFISSITSLPLSVYSTFVLEEKHGFNKTTPSIFLTDMLKGWLVGFLLGTPFLWAFLSIFNYAAVLTADQTRIPDPYGIPISYGDPTALQQAHAIAGRTPAITYRSACHPPQHIVVYDTLIKNAKVDGVEAVLAHELGHWYYYHPTKLMLIMQIHTLGIIACFPAFLQSTPLLLSFDFPASVAVHPPVLIAFLLYQAVLTPLDTIVTAGMHAISRHFEFEADRFACELHQEHAIPGSQGMGKRLGEALISIMIDNLATLWIDP</sequence>
<comment type="caution">
    <text evidence="1">The sequence shown here is derived from an EMBL/GenBank/DDBJ whole genome shotgun (WGS) entry which is preliminary data.</text>
</comment>
<evidence type="ECO:0000313" key="2">
    <source>
        <dbReference type="Proteomes" id="UP000789525"/>
    </source>
</evidence>
<dbReference type="EMBL" id="CAJVPT010034568">
    <property type="protein sequence ID" value="CAG8708348.1"/>
    <property type="molecule type" value="Genomic_DNA"/>
</dbReference>
<organism evidence="1 2">
    <name type="scientific">Acaulospora colombiana</name>
    <dbReference type="NCBI Taxonomy" id="27376"/>
    <lineage>
        <taxon>Eukaryota</taxon>
        <taxon>Fungi</taxon>
        <taxon>Fungi incertae sedis</taxon>
        <taxon>Mucoromycota</taxon>
        <taxon>Glomeromycotina</taxon>
        <taxon>Glomeromycetes</taxon>
        <taxon>Diversisporales</taxon>
        <taxon>Acaulosporaceae</taxon>
        <taxon>Acaulospora</taxon>
    </lineage>
</organism>
<name>A0ACA9PGY8_9GLOM</name>
<accession>A0ACA9PGY8</accession>
<gene>
    <name evidence="1" type="ORF">ACOLOM_LOCUS10547</name>
</gene>
<protein>
    <submittedName>
        <fullName evidence="1">11764_t:CDS:1</fullName>
    </submittedName>
</protein>
<proteinExistence type="predicted"/>
<evidence type="ECO:0000313" key="1">
    <source>
        <dbReference type="EMBL" id="CAG8708348.1"/>
    </source>
</evidence>
<reference evidence="1" key="1">
    <citation type="submission" date="2021-06" db="EMBL/GenBank/DDBJ databases">
        <authorList>
            <person name="Kallberg Y."/>
            <person name="Tangrot J."/>
            <person name="Rosling A."/>
        </authorList>
    </citation>
    <scope>NUCLEOTIDE SEQUENCE</scope>
    <source>
        <strain evidence="1">CL356</strain>
    </source>
</reference>
<dbReference type="Proteomes" id="UP000789525">
    <property type="component" value="Unassembled WGS sequence"/>
</dbReference>
<feature type="non-terminal residue" evidence="1">
    <location>
        <position position="390"/>
    </location>
</feature>
<keyword evidence="2" id="KW-1185">Reference proteome</keyword>